<dbReference type="InterPro" id="IPR050706">
    <property type="entry name" value="Cyclic-di-GMP_PDE-like"/>
</dbReference>
<name>A0A1B1BMW7_9MICO</name>
<feature type="transmembrane region" description="Helical" evidence="2">
    <location>
        <begin position="250"/>
        <end position="271"/>
    </location>
</feature>
<dbReference type="Pfam" id="PF00990">
    <property type="entry name" value="GGDEF"/>
    <property type="match status" value="1"/>
</dbReference>
<dbReference type="PROSITE" id="PS50887">
    <property type="entry name" value="GGDEF"/>
    <property type="match status" value="1"/>
</dbReference>
<dbReference type="SMART" id="SM00052">
    <property type="entry name" value="EAL"/>
    <property type="match status" value="1"/>
</dbReference>
<feature type="domain" description="EAL" evidence="3">
    <location>
        <begin position="515"/>
        <end position="768"/>
    </location>
</feature>
<dbReference type="SUPFAM" id="SSF141868">
    <property type="entry name" value="EAL domain-like"/>
    <property type="match status" value="1"/>
</dbReference>
<dbReference type="Proteomes" id="UP000092582">
    <property type="component" value="Chromosome 1"/>
</dbReference>
<evidence type="ECO:0008006" key="7">
    <source>
        <dbReference type="Google" id="ProtNLM"/>
    </source>
</evidence>
<dbReference type="SUPFAM" id="SSF55073">
    <property type="entry name" value="Nucleotide cyclase"/>
    <property type="match status" value="1"/>
</dbReference>
<dbReference type="Gene3D" id="3.20.20.450">
    <property type="entry name" value="EAL domain"/>
    <property type="match status" value="1"/>
</dbReference>
<feature type="region of interest" description="Disordered" evidence="1">
    <location>
        <begin position="1"/>
        <end position="27"/>
    </location>
</feature>
<dbReference type="OrthoDB" id="23692at2"/>
<feature type="transmembrane region" description="Helical" evidence="2">
    <location>
        <begin position="224"/>
        <end position="244"/>
    </location>
</feature>
<feature type="transmembrane region" description="Helical" evidence="2">
    <location>
        <begin position="39"/>
        <end position="57"/>
    </location>
</feature>
<dbReference type="Pfam" id="PF00563">
    <property type="entry name" value="EAL"/>
    <property type="match status" value="1"/>
</dbReference>
<organism evidence="5 6">
    <name type="scientific">Cryobacterium arcticum</name>
    <dbReference type="NCBI Taxonomy" id="670052"/>
    <lineage>
        <taxon>Bacteria</taxon>
        <taxon>Bacillati</taxon>
        <taxon>Actinomycetota</taxon>
        <taxon>Actinomycetes</taxon>
        <taxon>Micrococcales</taxon>
        <taxon>Microbacteriaceae</taxon>
        <taxon>Cryobacterium</taxon>
    </lineage>
</organism>
<dbReference type="KEGG" id="cart:PA27867_3078"/>
<evidence type="ECO:0000259" key="4">
    <source>
        <dbReference type="PROSITE" id="PS50887"/>
    </source>
</evidence>
<feature type="domain" description="GGDEF" evidence="4">
    <location>
        <begin position="375"/>
        <end position="509"/>
    </location>
</feature>
<keyword evidence="2" id="KW-1133">Transmembrane helix</keyword>
<dbReference type="SMART" id="SM00267">
    <property type="entry name" value="GGDEF"/>
    <property type="match status" value="1"/>
</dbReference>
<dbReference type="PANTHER" id="PTHR33121:SF70">
    <property type="entry name" value="SIGNALING PROTEIN YKOW"/>
    <property type="match status" value="1"/>
</dbReference>
<dbReference type="InterPro" id="IPR029787">
    <property type="entry name" value="Nucleotide_cyclase"/>
</dbReference>
<keyword evidence="2" id="KW-0472">Membrane</keyword>
<dbReference type="InterPro" id="IPR001633">
    <property type="entry name" value="EAL_dom"/>
</dbReference>
<dbReference type="InterPro" id="IPR035919">
    <property type="entry name" value="EAL_sf"/>
</dbReference>
<accession>A0A1B1BMW7</accession>
<dbReference type="STRING" id="670052.PA27867_3078"/>
<dbReference type="PANTHER" id="PTHR33121">
    <property type="entry name" value="CYCLIC DI-GMP PHOSPHODIESTERASE PDEF"/>
    <property type="match status" value="1"/>
</dbReference>
<reference evidence="5 6" key="1">
    <citation type="submission" date="2016-06" db="EMBL/GenBank/DDBJ databases">
        <title>Genome sequencing of Cryobacterium arcticum PAMC 27867.</title>
        <authorList>
            <person name="Lee J."/>
            <person name="Kim O.-S."/>
        </authorList>
    </citation>
    <scope>NUCLEOTIDE SEQUENCE [LARGE SCALE GENOMIC DNA]</scope>
    <source>
        <strain evidence="5 6">PAMC 27867</strain>
    </source>
</reference>
<evidence type="ECO:0000256" key="1">
    <source>
        <dbReference type="SAM" id="MobiDB-lite"/>
    </source>
</evidence>
<evidence type="ECO:0000256" key="2">
    <source>
        <dbReference type="SAM" id="Phobius"/>
    </source>
</evidence>
<evidence type="ECO:0000313" key="5">
    <source>
        <dbReference type="EMBL" id="ANP74012.1"/>
    </source>
</evidence>
<dbReference type="EMBL" id="CP016282">
    <property type="protein sequence ID" value="ANP74012.1"/>
    <property type="molecule type" value="Genomic_DNA"/>
</dbReference>
<keyword evidence="6" id="KW-1185">Reference proteome</keyword>
<gene>
    <name evidence="5" type="ORF">PA27867_3078</name>
</gene>
<evidence type="ECO:0000259" key="3">
    <source>
        <dbReference type="PROSITE" id="PS50883"/>
    </source>
</evidence>
<evidence type="ECO:0000313" key="6">
    <source>
        <dbReference type="Proteomes" id="UP000092582"/>
    </source>
</evidence>
<dbReference type="AlphaFoldDB" id="A0A1B1BMW7"/>
<proteinExistence type="predicted"/>
<dbReference type="CDD" id="cd01949">
    <property type="entry name" value="GGDEF"/>
    <property type="match status" value="1"/>
</dbReference>
<dbReference type="CDD" id="cd01948">
    <property type="entry name" value="EAL"/>
    <property type="match status" value="1"/>
</dbReference>
<feature type="transmembrane region" description="Helical" evidence="2">
    <location>
        <begin position="189"/>
        <end position="212"/>
    </location>
</feature>
<dbReference type="NCBIfam" id="TIGR00254">
    <property type="entry name" value="GGDEF"/>
    <property type="match status" value="1"/>
</dbReference>
<dbReference type="PROSITE" id="PS50883">
    <property type="entry name" value="EAL"/>
    <property type="match status" value="1"/>
</dbReference>
<feature type="transmembrane region" description="Helical" evidence="2">
    <location>
        <begin position="125"/>
        <end position="146"/>
    </location>
</feature>
<keyword evidence="2" id="KW-0812">Transmembrane</keyword>
<feature type="transmembrane region" description="Helical" evidence="2">
    <location>
        <begin position="315"/>
        <end position="334"/>
    </location>
</feature>
<dbReference type="Gene3D" id="3.30.70.270">
    <property type="match status" value="1"/>
</dbReference>
<dbReference type="PATRIC" id="fig|670052.7.peg.3167"/>
<feature type="transmembrane region" description="Helical" evidence="2">
    <location>
        <begin position="291"/>
        <end position="309"/>
    </location>
</feature>
<dbReference type="GO" id="GO:0071111">
    <property type="term" value="F:cyclic-guanylate-specific phosphodiesterase activity"/>
    <property type="evidence" value="ECO:0007669"/>
    <property type="project" value="InterPro"/>
</dbReference>
<dbReference type="InterPro" id="IPR000160">
    <property type="entry name" value="GGDEF_dom"/>
</dbReference>
<dbReference type="InterPro" id="IPR043128">
    <property type="entry name" value="Rev_trsase/Diguanyl_cyclase"/>
</dbReference>
<protein>
    <recommendedName>
        <fullName evidence="7">GGDEF-domain containing protein</fullName>
    </recommendedName>
</protein>
<feature type="transmembrane region" description="Helical" evidence="2">
    <location>
        <begin position="63"/>
        <end position="82"/>
    </location>
</feature>
<sequence>MRGSHVRVNGRGATRSGMARSGIPRPGGNGRGLGERWPIWLVFVVVVAYTIGLLLHGDGPNPLVDIWLGELTQWAPVAVFWVATVRTGFARGDVLFATLAVTLNAAADTYYVTAMDAGGELPFPSLADVGYLLFYPLMLAALVALVRSQMRGLAWSVLLDSAVGAIGSAAILTALLGPVLSSAVDESEVLATVVAVAYPVFDLLLVAAVAGIAAAPGLTIGRRWTFLVGGLLVFAAADIVYALLEVDGLYLVGLPLDAAWALGLALMAVWVNAAGRPNSRPALGGTRTPALFVPAVAVASGLGVLVLGTQVAQPVLAVILAGLTVALAAIPLVFRQRMLRRQARTDDLTGLPNRRALYADAPALLVVSRTAARQRHSALMLLDLDRFKEVNDSLGHDVGDRLLVQVSARLAAALPPNARLARLGGDEFAILLADAGEAGATAVAVGLRDALARTFALDGLSVQTSVSIGIALFPEQGHDLSDLMRRADMAMYRAKANRLGHHVYSSEDDSHGDTRLRTLQELRTALSEDQLVVYYQPKVEMRSNAVIGVEALVRWQHPTRGLLLPEEFLDLVEESGLMHSLTRIVLTKALDQAAIWQEHGRTLPIAVNISASSLVDVDLPNEIAAMVAARALPPSSLMLEITEDFLMSDRDRARDVLFRLREAGIQISVDDFGTGYSSLSYLRDLPIDELKLDRSFVLPMADDARAASLVASTIELAHSLGLRMVAEGVESGVAYDELARYGCDLAQGFFMSQPVPAPELENWLAARPALQPSDDV</sequence>
<feature type="transmembrane region" description="Helical" evidence="2">
    <location>
        <begin position="153"/>
        <end position="177"/>
    </location>
</feature>
<feature type="transmembrane region" description="Helical" evidence="2">
    <location>
        <begin position="94"/>
        <end position="113"/>
    </location>
</feature>